<organism evidence="2 3">
    <name type="scientific">Knipowitschia caucasica</name>
    <name type="common">Caucasian dwarf goby</name>
    <name type="synonym">Pomatoschistus caucasicus</name>
    <dbReference type="NCBI Taxonomy" id="637954"/>
    <lineage>
        <taxon>Eukaryota</taxon>
        <taxon>Metazoa</taxon>
        <taxon>Chordata</taxon>
        <taxon>Craniata</taxon>
        <taxon>Vertebrata</taxon>
        <taxon>Euteleostomi</taxon>
        <taxon>Actinopterygii</taxon>
        <taxon>Neopterygii</taxon>
        <taxon>Teleostei</taxon>
        <taxon>Neoteleostei</taxon>
        <taxon>Acanthomorphata</taxon>
        <taxon>Gobiaria</taxon>
        <taxon>Gobiiformes</taxon>
        <taxon>Gobioidei</taxon>
        <taxon>Gobiidae</taxon>
        <taxon>Gobiinae</taxon>
        <taxon>Knipowitschia</taxon>
    </lineage>
</organism>
<protein>
    <submittedName>
        <fullName evidence="2">Uncharacterized protein</fullName>
    </submittedName>
</protein>
<sequence>MTSAEDSGFVTRVLNEAQCLRTLGGRDRLVLWRRPAVLSTRLSSTLTSQEQPSPSLTEGFCASPGDRLWFEVPRVPPSPAHTPVSMTTQHQGPRPRAHGGFASATGTGAERRSLTVFPKSRD</sequence>
<evidence type="ECO:0000313" key="3">
    <source>
        <dbReference type="Proteomes" id="UP001497482"/>
    </source>
</evidence>
<proteinExistence type="predicted"/>
<dbReference type="EMBL" id="OZ035842">
    <property type="protein sequence ID" value="CAL1595823.1"/>
    <property type="molecule type" value="Genomic_DNA"/>
</dbReference>
<gene>
    <name evidence="2" type="ORF">KC01_LOCUS24555</name>
</gene>
<accession>A0AAV2L463</accession>
<feature type="region of interest" description="Disordered" evidence="1">
    <location>
        <begin position="73"/>
        <end position="122"/>
    </location>
</feature>
<keyword evidence="3" id="KW-1185">Reference proteome</keyword>
<name>A0AAV2L463_KNICA</name>
<dbReference type="AlphaFoldDB" id="A0AAV2L463"/>
<dbReference type="Proteomes" id="UP001497482">
    <property type="component" value="Chromosome 20"/>
</dbReference>
<feature type="compositionally biased region" description="Basic and acidic residues" evidence="1">
    <location>
        <begin position="109"/>
        <end position="122"/>
    </location>
</feature>
<evidence type="ECO:0000256" key="1">
    <source>
        <dbReference type="SAM" id="MobiDB-lite"/>
    </source>
</evidence>
<evidence type="ECO:0000313" key="2">
    <source>
        <dbReference type="EMBL" id="CAL1595823.1"/>
    </source>
</evidence>
<reference evidence="2 3" key="1">
    <citation type="submission" date="2024-04" db="EMBL/GenBank/DDBJ databases">
        <authorList>
            <person name="Waldvogel A.-M."/>
            <person name="Schoenle A."/>
        </authorList>
    </citation>
    <scope>NUCLEOTIDE SEQUENCE [LARGE SCALE GENOMIC DNA]</scope>
</reference>